<dbReference type="PANTHER" id="PTHR43390">
    <property type="entry name" value="SIGNAL PEPTIDASE I"/>
    <property type="match status" value="1"/>
</dbReference>
<evidence type="ECO:0000313" key="10">
    <source>
        <dbReference type="EMBL" id="OPA77562.1"/>
    </source>
</evidence>
<keyword evidence="7" id="KW-0812">Transmembrane</keyword>
<evidence type="ECO:0000256" key="8">
    <source>
        <dbReference type="SAM" id="MobiDB-lite"/>
    </source>
</evidence>
<gene>
    <name evidence="10" type="ORF">BVG16_14030</name>
</gene>
<evidence type="ECO:0000256" key="4">
    <source>
        <dbReference type="ARBA" id="ARBA00013208"/>
    </source>
</evidence>
<feature type="transmembrane region" description="Helical" evidence="7">
    <location>
        <begin position="33"/>
        <end position="57"/>
    </location>
</feature>
<dbReference type="AlphaFoldDB" id="A0A1T2XCQ9"/>
<comment type="similarity">
    <text evidence="3 7">Belongs to the peptidase S26 family.</text>
</comment>
<dbReference type="OrthoDB" id="9802919at2"/>
<evidence type="ECO:0000313" key="11">
    <source>
        <dbReference type="Proteomes" id="UP000190188"/>
    </source>
</evidence>
<dbReference type="SUPFAM" id="SSF51306">
    <property type="entry name" value="LexA/Signal peptidase"/>
    <property type="match status" value="1"/>
</dbReference>
<organism evidence="10 11">
    <name type="scientific">Paenibacillus selenitireducens</name>
    <dbReference type="NCBI Taxonomy" id="1324314"/>
    <lineage>
        <taxon>Bacteria</taxon>
        <taxon>Bacillati</taxon>
        <taxon>Bacillota</taxon>
        <taxon>Bacilli</taxon>
        <taxon>Bacillales</taxon>
        <taxon>Paenibacillaceae</taxon>
        <taxon>Paenibacillus</taxon>
    </lineage>
</organism>
<dbReference type="InterPro" id="IPR000223">
    <property type="entry name" value="Pept_S26A_signal_pept_1"/>
</dbReference>
<dbReference type="InterPro" id="IPR019758">
    <property type="entry name" value="Pept_S26A_signal_pept_1_CS"/>
</dbReference>
<dbReference type="EC" id="3.4.21.89" evidence="4 7"/>
<protein>
    <recommendedName>
        <fullName evidence="4 7">Signal peptidase I</fullName>
        <ecNumber evidence="4 7">3.4.21.89</ecNumber>
    </recommendedName>
</protein>
<comment type="caution">
    <text evidence="10">The sequence shown here is derived from an EMBL/GenBank/DDBJ whole genome shotgun (WGS) entry which is preliminary data.</text>
</comment>
<accession>A0A1T2XCQ9</accession>
<dbReference type="GO" id="GO:0004252">
    <property type="term" value="F:serine-type endopeptidase activity"/>
    <property type="evidence" value="ECO:0007669"/>
    <property type="project" value="InterPro"/>
</dbReference>
<proteinExistence type="inferred from homology"/>
<evidence type="ECO:0000256" key="1">
    <source>
        <dbReference type="ARBA" id="ARBA00000677"/>
    </source>
</evidence>
<sequence>MTNQTDLNGDVSEPNDSQQQPANSKLKNEAIEWVKAIAIAVVLVVVIRWLVFAPFMVDGPSMQPNFHTGERVIVNKFLYDFRAPKPGEVVVFHVPQEKRDYIKRVIAVAGDTVKVQGDDVYVNGKKISEGYIQSQIDEYQAKGEPYNNLRDFPNSEVTEDKVPEGHIFVMGDNRRNSTDSRMIGYVDLKEVVGRAELVFWPLNDITIVNH</sequence>
<name>A0A1T2XCQ9_9BACL</name>
<dbReference type="PROSITE" id="PS00761">
    <property type="entry name" value="SPASE_I_3"/>
    <property type="match status" value="1"/>
</dbReference>
<dbReference type="InterPro" id="IPR036286">
    <property type="entry name" value="LexA/Signal_pep-like_sf"/>
</dbReference>
<feature type="region of interest" description="Disordered" evidence="8">
    <location>
        <begin position="1"/>
        <end position="23"/>
    </location>
</feature>
<feature type="domain" description="Peptidase S26" evidence="9">
    <location>
        <begin position="31"/>
        <end position="200"/>
    </location>
</feature>
<keyword evidence="7" id="KW-1133">Transmembrane helix</keyword>
<feature type="active site" evidence="6">
    <location>
        <position position="103"/>
    </location>
</feature>
<keyword evidence="7" id="KW-0645">Protease</keyword>
<comment type="catalytic activity">
    <reaction evidence="1 7">
        <text>Cleavage of hydrophobic, N-terminal signal or leader sequences from secreted and periplasmic proteins.</text>
        <dbReference type="EC" id="3.4.21.89"/>
    </reaction>
</comment>
<evidence type="ECO:0000256" key="6">
    <source>
        <dbReference type="PIRSR" id="PIRSR600223-1"/>
    </source>
</evidence>
<dbReference type="InterPro" id="IPR019533">
    <property type="entry name" value="Peptidase_S26"/>
</dbReference>
<dbReference type="GO" id="GO:0006465">
    <property type="term" value="P:signal peptide processing"/>
    <property type="evidence" value="ECO:0007669"/>
    <property type="project" value="InterPro"/>
</dbReference>
<comment type="subcellular location">
    <subcellularLocation>
        <location evidence="2">Cell membrane</location>
        <topology evidence="2">Single-pass type II membrane protein</topology>
    </subcellularLocation>
    <subcellularLocation>
        <location evidence="7">Membrane</location>
        <topology evidence="7">Single-pass type II membrane protein</topology>
    </subcellularLocation>
</comment>
<dbReference type="GO" id="GO:0005886">
    <property type="term" value="C:plasma membrane"/>
    <property type="evidence" value="ECO:0007669"/>
    <property type="project" value="UniProtKB-SubCell"/>
</dbReference>
<feature type="active site" evidence="6">
    <location>
        <position position="61"/>
    </location>
</feature>
<dbReference type="RefSeq" id="WP_078499303.1">
    <property type="nucleotide sequence ID" value="NZ_MSZX01000005.1"/>
</dbReference>
<dbReference type="Pfam" id="PF10502">
    <property type="entry name" value="Peptidase_S26"/>
    <property type="match status" value="1"/>
</dbReference>
<dbReference type="NCBIfam" id="TIGR02227">
    <property type="entry name" value="sigpep_I_bact"/>
    <property type="match status" value="1"/>
</dbReference>
<evidence type="ECO:0000256" key="5">
    <source>
        <dbReference type="ARBA" id="ARBA00022801"/>
    </source>
</evidence>
<dbReference type="STRING" id="1324314.BVG16_14030"/>
<evidence type="ECO:0000256" key="7">
    <source>
        <dbReference type="RuleBase" id="RU362042"/>
    </source>
</evidence>
<dbReference type="Gene3D" id="2.10.109.10">
    <property type="entry name" value="Umud Fragment, subunit A"/>
    <property type="match status" value="1"/>
</dbReference>
<dbReference type="GO" id="GO:0009003">
    <property type="term" value="F:signal peptidase activity"/>
    <property type="evidence" value="ECO:0007669"/>
    <property type="project" value="UniProtKB-EC"/>
</dbReference>
<evidence type="ECO:0000256" key="3">
    <source>
        <dbReference type="ARBA" id="ARBA00009370"/>
    </source>
</evidence>
<keyword evidence="5 7" id="KW-0378">Hydrolase</keyword>
<feature type="compositionally biased region" description="Polar residues" evidence="8">
    <location>
        <begin position="14"/>
        <end position="23"/>
    </location>
</feature>
<reference evidence="10 11" key="1">
    <citation type="submission" date="2017-01" db="EMBL/GenBank/DDBJ databases">
        <title>Genome analysis of Paenibacillus selenitrireducens ES3-24.</title>
        <authorList>
            <person name="Xu D."/>
            <person name="Yao R."/>
            <person name="Zheng S."/>
        </authorList>
    </citation>
    <scope>NUCLEOTIDE SEQUENCE [LARGE SCALE GENOMIC DNA]</scope>
    <source>
        <strain evidence="10 11">ES3-24</strain>
    </source>
</reference>
<dbReference type="PRINTS" id="PR00727">
    <property type="entry name" value="LEADERPTASE"/>
</dbReference>
<evidence type="ECO:0000259" key="9">
    <source>
        <dbReference type="Pfam" id="PF10502"/>
    </source>
</evidence>
<keyword evidence="11" id="KW-1185">Reference proteome</keyword>
<dbReference type="Proteomes" id="UP000190188">
    <property type="component" value="Unassembled WGS sequence"/>
</dbReference>
<dbReference type="EMBL" id="MSZX01000005">
    <property type="protein sequence ID" value="OPA77562.1"/>
    <property type="molecule type" value="Genomic_DNA"/>
</dbReference>
<dbReference type="PANTHER" id="PTHR43390:SF1">
    <property type="entry name" value="CHLOROPLAST PROCESSING PEPTIDASE"/>
    <property type="match status" value="1"/>
</dbReference>
<dbReference type="CDD" id="cd06530">
    <property type="entry name" value="S26_SPase_I"/>
    <property type="match status" value="1"/>
</dbReference>
<evidence type="ECO:0000256" key="2">
    <source>
        <dbReference type="ARBA" id="ARBA00004401"/>
    </source>
</evidence>
<keyword evidence="7" id="KW-0472">Membrane</keyword>